<dbReference type="InterPro" id="IPR005162">
    <property type="entry name" value="Retrotrans_gag_dom"/>
</dbReference>
<dbReference type="CDD" id="cd00303">
    <property type="entry name" value="retropepsin_like"/>
    <property type="match status" value="1"/>
</dbReference>
<proteinExistence type="predicted"/>
<reference evidence="3 4" key="1">
    <citation type="submission" date="2024-01" db="EMBL/GenBank/DDBJ databases">
        <title>Genome assemblies of Stephania.</title>
        <authorList>
            <person name="Yang L."/>
        </authorList>
    </citation>
    <scope>NUCLEOTIDE SEQUENCE [LARGE SCALE GENOMIC DNA]</scope>
    <source>
        <strain evidence="3">JXDWG</strain>
        <tissue evidence="3">Leaf</tissue>
    </source>
</reference>
<dbReference type="InterPro" id="IPR001969">
    <property type="entry name" value="Aspartic_peptidase_AS"/>
</dbReference>
<feature type="region of interest" description="Disordered" evidence="1">
    <location>
        <begin position="272"/>
        <end position="296"/>
    </location>
</feature>
<protein>
    <recommendedName>
        <fullName evidence="2">Retrotransposon gag domain-containing protein</fullName>
    </recommendedName>
</protein>
<comment type="caution">
    <text evidence="3">The sequence shown here is derived from an EMBL/GenBank/DDBJ whole genome shotgun (WGS) entry which is preliminary data.</text>
</comment>
<dbReference type="Proteomes" id="UP001419268">
    <property type="component" value="Unassembled WGS sequence"/>
</dbReference>
<sequence length="532" mass="59493">MMASMSVTVDTTGSSRLEKRLEGLEMLVASLVAREESQETTIAMWETRFDELEADVRSMGEHTTETVEEMAMEVKLLKRAVGGSSEVAVTVKSRTKVTEPKKSSGKRSAKELENFLWDMEQYFATAGTEECQKVTLTSMYLEGDAKLWWRTRVDNDVAAGRPKIAEWEVLKRELKDQFLPTNAAWQAREALRQLKQKGMVREYVKEFSSLLLDIKNMSEEDKLFNFTACLQGWAQSELRRQGVKDLQNAIAVADSLVDYKISGASFESKEKKYKEKDRADRSRKEEESSSKVDASAKASKGKRGYFICDGPHLAKDCPKREKLNAIVVDEQEVRMNPLQLLNTVQVQKAVGSAGLMFVEAQVNHRMVKVLIDTGATHSMIAVNLARKLGLKLAESASMVKAVNFEPKKAAGVALDVDIRIDSWDGKVNLIVVPLDDFEIIAGNDFLVAGRVAVIPSLHGLLIMDEKKSCFVPDDARQGQSKVHQGWWHCKYVIGWRYVALVGSSLVDRRRSKIGAFDEGIEQFGGGCLSHPQ</sequence>
<dbReference type="GO" id="GO:0004190">
    <property type="term" value="F:aspartic-type endopeptidase activity"/>
    <property type="evidence" value="ECO:0007669"/>
    <property type="project" value="InterPro"/>
</dbReference>
<dbReference type="AlphaFoldDB" id="A0AAP0E8X1"/>
<dbReference type="InterPro" id="IPR032567">
    <property type="entry name" value="RTL1-rel"/>
</dbReference>
<dbReference type="GO" id="GO:0006508">
    <property type="term" value="P:proteolysis"/>
    <property type="evidence" value="ECO:0007669"/>
    <property type="project" value="InterPro"/>
</dbReference>
<keyword evidence="4" id="KW-1185">Reference proteome</keyword>
<dbReference type="Pfam" id="PF03732">
    <property type="entry name" value="Retrotrans_gag"/>
    <property type="match status" value="1"/>
</dbReference>
<evidence type="ECO:0000259" key="2">
    <source>
        <dbReference type="Pfam" id="PF03732"/>
    </source>
</evidence>
<organism evidence="3 4">
    <name type="scientific">Stephania cephalantha</name>
    <dbReference type="NCBI Taxonomy" id="152367"/>
    <lineage>
        <taxon>Eukaryota</taxon>
        <taxon>Viridiplantae</taxon>
        <taxon>Streptophyta</taxon>
        <taxon>Embryophyta</taxon>
        <taxon>Tracheophyta</taxon>
        <taxon>Spermatophyta</taxon>
        <taxon>Magnoliopsida</taxon>
        <taxon>Ranunculales</taxon>
        <taxon>Menispermaceae</taxon>
        <taxon>Menispermoideae</taxon>
        <taxon>Cissampelideae</taxon>
        <taxon>Stephania</taxon>
    </lineage>
</organism>
<dbReference type="PROSITE" id="PS00141">
    <property type="entry name" value="ASP_PROTEASE"/>
    <property type="match status" value="1"/>
</dbReference>
<evidence type="ECO:0000313" key="3">
    <source>
        <dbReference type="EMBL" id="KAK9088821.1"/>
    </source>
</evidence>
<gene>
    <name evidence="3" type="ORF">Scep_027903</name>
</gene>
<dbReference type="PANTHER" id="PTHR15503:SF45">
    <property type="entry name" value="RNA-DIRECTED DNA POLYMERASE HOMOLOG"/>
    <property type="match status" value="1"/>
</dbReference>
<dbReference type="InterPro" id="IPR021109">
    <property type="entry name" value="Peptidase_aspartic_dom_sf"/>
</dbReference>
<accession>A0AAP0E8X1</accession>
<feature type="domain" description="Retrotransposon gag" evidence="2">
    <location>
        <begin position="136"/>
        <end position="230"/>
    </location>
</feature>
<dbReference type="Gene3D" id="2.40.70.10">
    <property type="entry name" value="Acid Proteases"/>
    <property type="match status" value="1"/>
</dbReference>
<dbReference type="Pfam" id="PF08284">
    <property type="entry name" value="RVP_2"/>
    <property type="match status" value="1"/>
</dbReference>
<name>A0AAP0E8X1_9MAGN</name>
<feature type="compositionally biased region" description="Basic and acidic residues" evidence="1">
    <location>
        <begin position="272"/>
        <end position="290"/>
    </location>
</feature>
<dbReference type="PANTHER" id="PTHR15503">
    <property type="entry name" value="LDOC1 RELATED"/>
    <property type="match status" value="1"/>
</dbReference>
<evidence type="ECO:0000313" key="4">
    <source>
        <dbReference type="Proteomes" id="UP001419268"/>
    </source>
</evidence>
<dbReference type="SUPFAM" id="SSF50630">
    <property type="entry name" value="Acid proteases"/>
    <property type="match status" value="1"/>
</dbReference>
<evidence type="ECO:0000256" key="1">
    <source>
        <dbReference type="SAM" id="MobiDB-lite"/>
    </source>
</evidence>
<dbReference type="EMBL" id="JBBNAG010000012">
    <property type="protein sequence ID" value="KAK9088821.1"/>
    <property type="molecule type" value="Genomic_DNA"/>
</dbReference>